<feature type="binding site" evidence="10">
    <location>
        <position position="287"/>
    </location>
    <ligand>
        <name>Zn(2+)</name>
        <dbReference type="ChEBI" id="CHEBI:29105"/>
    </ligand>
</feature>
<feature type="binding site" evidence="10">
    <location>
        <begin position="202"/>
        <end position="210"/>
    </location>
    <ligand>
        <name>GTP</name>
        <dbReference type="ChEBI" id="CHEBI:37565"/>
    </ligand>
</feature>
<dbReference type="GO" id="GO:0046872">
    <property type="term" value="F:metal ion binding"/>
    <property type="evidence" value="ECO:0007669"/>
    <property type="project" value="UniProtKB-KW"/>
</dbReference>
<accession>A0A5D0HQE6</accession>
<comment type="caution">
    <text evidence="13">The sequence shown here is derived from an EMBL/GenBank/DDBJ whole genome shotgun (WGS) entry which is preliminary data.</text>
</comment>
<feature type="domain" description="EngC GTPase" evidence="11">
    <location>
        <begin position="109"/>
        <end position="258"/>
    </location>
</feature>
<dbReference type="InterPro" id="IPR010914">
    <property type="entry name" value="RsgA_GTPase_dom"/>
</dbReference>
<comment type="similarity">
    <text evidence="10">Belongs to the TRAFAC class YlqF/YawG GTPase family. RsgA subfamily.</text>
</comment>
<feature type="binding site" evidence="10">
    <location>
        <begin position="148"/>
        <end position="151"/>
    </location>
    <ligand>
        <name>GTP</name>
        <dbReference type="ChEBI" id="CHEBI:37565"/>
    </ligand>
</feature>
<comment type="subcellular location">
    <subcellularLocation>
        <location evidence="10">Cytoplasm</location>
    </subcellularLocation>
</comment>
<evidence type="ECO:0000256" key="2">
    <source>
        <dbReference type="ARBA" id="ARBA00022517"/>
    </source>
</evidence>
<protein>
    <recommendedName>
        <fullName evidence="10">Small ribosomal subunit biogenesis GTPase RsgA</fullName>
        <ecNumber evidence="10">3.6.1.-</ecNumber>
    </recommendedName>
</protein>
<dbReference type="PROSITE" id="PS51721">
    <property type="entry name" value="G_CP"/>
    <property type="match status" value="1"/>
</dbReference>
<dbReference type="NCBIfam" id="TIGR00157">
    <property type="entry name" value="ribosome small subunit-dependent GTPase A"/>
    <property type="match status" value="1"/>
</dbReference>
<keyword evidence="9 10" id="KW-0342">GTP-binding</keyword>
<keyword evidence="8 10" id="KW-0694">RNA-binding</keyword>
<keyword evidence="5 10" id="KW-0547">Nucleotide-binding</keyword>
<evidence type="ECO:0000256" key="5">
    <source>
        <dbReference type="ARBA" id="ARBA00022741"/>
    </source>
</evidence>
<evidence type="ECO:0000256" key="9">
    <source>
        <dbReference type="ARBA" id="ARBA00023134"/>
    </source>
</evidence>
<dbReference type="GO" id="GO:0042274">
    <property type="term" value="P:ribosomal small subunit biogenesis"/>
    <property type="evidence" value="ECO:0007669"/>
    <property type="project" value="UniProtKB-UniRule"/>
</dbReference>
<evidence type="ECO:0000256" key="8">
    <source>
        <dbReference type="ARBA" id="ARBA00022884"/>
    </source>
</evidence>
<dbReference type="GO" id="GO:0005737">
    <property type="term" value="C:cytoplasm"/>
    <property type="evidence" value="ECO:0007669"/>
    <property type="project" value="UniProtKB-SubCell"/>
</dbReference>
<organism evidence="13 14">
    <name type="scientific">Seonamhaeicola marinus</name>
    <dbReference type="NCBI Taxonomy" id="1912246"/>
    <lineage>
        <taxon>Bacteria</taxon>
        <taxon>Pseudomonadati</taxon>
        <taxon>Bacteroidota</taxon>
        <taxon>Flavobacteriia</taxon>
        <taxon>Flavobacteriales</taxon>
        <taxon>Flavobacteriaceae</taxon>
    </lineage>
</organism>
<evidence type="ECO:0000259" key="11">
    <source>
        <dbReference type="PROSITE" id="PS50936"/>
    </source>
</evidence>
<dbReference type="EC" id="3.6.1.-" evidence="10"/>
<dbReference type="EMBL" id="VSDQ01000718">
    <property type="protein sequence ID" value="TYA71602.1"/>
    <property type="molecule type" value="Genomic_DNA"/>
</dbReference>
<feature type="binding site" evidence="10">
    <location>
        <position position="295"/>
    </location>
    <ligand>
        <name>Zn(2+)</name>
        <dbReference type="ChEBI" id="CHEBI:29105"/>
    </ligand>
</feature>
<evidence type="ECO:0000256" key="3">
    <source>
        <dbReference type="ARBA" id="ARBA00022723"/>
    </source>
</evidence>
<dbReference type="InterPro" id="IPR030378">
    <property type="entry name" value="G_CP_dom"/>
</dbReference>
<dbReference type="Gene3D" id="3.40.50.300">
    <property type="entry name" value="P-loop containing nucleotide triphosphate hydrolases"/>
    <property type="match status" value="1"/>
</dbReference>
<dbReference type="InterPro" id="IPR012340">
    <property type="entry name" value="NA-bd_OB-fold"/>
</dbReference>
<keyword evidence="4 10" id="KW-0699">rRNA-binding</keyword>
<dbReference type="PANTHER" id="PTHR32120">
    <property type="entry name" value="SMALL RIBOSOMAL SUBUNIT BIOGENESIS GTPASE RSGA"/>
    <property type="match status" value="1"/>
</dbReference>
<dbReference type="Gene3D" id="1.10.40.50">
    <property type="entry name" value="Probable gtpase engc, domain 3"/>
    <property type="match status" value="1"/>
</dbReference>
<evidence type="ECO:0000313" key="14">
    <source>
        <dbReference type="Proteomes" id="UP000323930"/>
    </source>
</evidence>
<evidence type="ECO:0000256" key="10">
    <source>
        <dbReference type="HAMAP-Rule" id="MF_01820"/>
    </source>
</evidence>
<sequence>MKLQQLGYNKEVEHHWNKSDHEEFILGRVLLVHKDRYIVGTEKGDLSAEITGNMRYTATSSLDFPAVGDWVALIAYDAYTSIIHKILPRHSLITRKAAGNAKQSQVIGANIDYALIVQEVGRDFNINRIERYLAICNTSNIQPIVILNKIDLIENDALLLLIEKVKQRLGDIPILTISAYKESALVELEKIVLKGKTYCLLGSSGVGKSTLVNVLAKKERMSTKNISSQSKRGQHTTTHRELITLNAGGILIDTPGMREIGMDSSNGMQKTFEKIIHYSQFCKFNDCSHTVELGCAVKEAIQKGELHIETLENYLRLEREKEHFEESIAQKRKKDKDFGKMVKRMKNIKKR</sequence>
<dbReference type="HAMAP" id="MF_01820">
    <property type="entry name" value="GTPase_RsgA"/>
    <property type="match status" value="1"/>
</dbReference>
<evidence type="ECO:0000259" key="12">
    <source>
        <dbReference type="PROSITE" id="PS51721"/>
    </source>
</evidence>
<dbReference type="GO" id="GO:0019843">
    <property type="term" value="F:rRNA binding"/>
    <property type="evidence" value="ECO:0007669"/>
    <property type="project" value="UniProtKB-KW"/>
</dbReference>
<proteinExistence type="inferred from homology"/>
<keyword evidence="1 10" id="KW-0963">Cytoplasm</keyword>
<dbReference type="OrthoDB" id="9809485at2"/>
<dbReference type="CDD" id="cd01854">
    <property type="entry name" value="YjeQ_EngC"/>
    <property type="match status" value="1"/>
</dbReference>
<keyword evidence="3 10" id="KW-0479">Metal-binding</keyword>
<dbReference type="Pfam" id="PF03193">
    <property type="entry name" value="RsgA_GTPase"/>
    <property type="match status" value="1"/>
</dbReference>
<dbReference type="InterPro" id="IPR004881">
    <property type="entry name" value="Ribosome_biogen_GTPase_RsgA"/>
</dbReference>
<dbReference type="PROSITE" id="PS50936">
    <property type="entry name" value="ENGC_GTPASE"/>
    <property type="match status" value="1"/>
</dbReference>
<dbReference type="RefSeq" id="WP_148544588.1">
    <property type="nucleotide sequence ID" value="NZ_VSDQ01000718.1"/>
</dbReference>
<evidence type="ECO:0000256" key="4">
    <source>
        <dbReference type="ARBA" id="ARBA00022730"/>
    </source>
</evidence>
<keyword evidence="2 10" id="KW-0690">Ribosome biogenesis</keyword>
<dbReference type="GO" id="GO:0003924">
    <property type="term" value="F:GTPase activity"/>
    <property type="evidence" value="ECO:0007669"/>
    <property type="project" value="UniProtKB-UniRule"/>
</dbReference>
<evidence type="ECO:0000313" key="13">
    <source>
        <dbReference type="EMBL" id="TYA71602.1"/>
    </source>
</evidence>
<dbReference type="GO" id="GO:0005525">
    <property type="term" value="F:GTP binding"/>
    <property type="evidence" value="ECO:0007669"/>
    <property type="project" value="UniProtKB-UniRule"/>
</dbReference>
<name>A0A5D0HQE6_9FLAO</name>
<dbReference type="PANTHER" id="PTHR32120:SF10">
    <property type="entry name" value="SMALL RIBOSOMAL SUBUNIT BIOGENESIS GTPASE RSGA"/>
    <property type="match status" value="1"/>
</dbReference>
<keyword evidence="7 10" id="KW-0862">Zinc</keyword>
<feature type="binding site" evidence="10">
    <location>
        <position position="282"/>
    </location>
    <ligand>
        <name>Zn(2+)</name>
        <dbReference type="ChEBI" id="CHEBI:29105"/>
    </ligand>
</feature>
<comment type="subunit">
    <text evidence="10">Monomer. Associates with 30S ribosomal subunit, binds 16S rRNA.</text>
</comment>
<evidence type="ECO:0000256" key="1">
    <source>
        <dbReference type="ARBA" id="ARBA00022490"/>
    </source>
</evidence>
<evidence type="ECO:0000256" key="7">
    <source>
        <dbReference type="ARBA" id="ARBA00022833"/>
    </source>
</evidence>
<keyword evidence="14" id="KW-1185">Reference proteome</keyword>
<dbReference type="Proteomes" id="UP000323930">
    <property type="component" value="Unassembled WGS sequence"/>
</dbReference>
<comment type="function">
    <text evidence="10">One of several proteins that assist in the late maturation steps of the functional core of the 30S ribosomal subunit. Helps release RbfA from mature subunits. May play a role in the assembly of ribosomal proteins into the subunit. Circularly permuted GTPase that catalyzes slow GTP hydrolysis, GTPase activity is stimulated by the 30S ribosomal subunit.</text>
</comment>
<dbReference type="SUPFAM" id="SSF52540">
    <property type="entry name" value="P-loop containing nucleoside triphosphate hydrolases"/>
    <property type="match status" value="1"/>
</dbReference>
<dbReference type="SUPFAM" id="SSF50249">
    <property type="entry name" value="Nucleic acid-binding proteins"/>
    <property type="match status" value="1"/>
</dbReference>
<reference evidence="13 14" key="1">
    <citation type="submission" date="2019-08" db="EMBL/GenBank/DDBJ databases">
        <title>Seonamhaeicola sediminis sp. nov., isolated from marine sediment.</title>
        <authorList>
            <person name="Cao W.R."/>
        </authorList>
    </citation>
    <scope>NUCLEOTIDE SEQUENCE [LARGE SCALE GENOMIC DNA]</scope>
    <source>
        <strain evidence="13 14">B011</strain>
    </source>
</reference>
<dbReference type="AlphaFoldDB" id="A0A5D0HQE6"/>
<feature type="binding site" evidence="10">
    <location>
        <position position="289"/>
    </location>
    <ligand>
        <name>Zn(2+)</name>
        <dbReference type="ChEBI" id="CHEBI:29105"/>
    </ligand>
</feature>
<evidence type="ECO:0000256" key="6">
    <source>
        <dbReference type="ARBA" id="ARBA00022801"/>
    </source>
</evidence>
<feature type="domain" description="CP-type G" evidence="12">
    <location>
        <begin position="103"/>
        <end position="260"/>
    </location>
</feature>
<dbReference type="InterPro" id="IPR027417">
    <property type="entry name" value="P-loop_NTPase"/>
</dbReference>
<keyword evidence="6 10" id="KW-0378">Hydrolase</keyword>
<gene>
    <name evidence="10 13" type="primary">rsgA</name>
    <name evidence="13" type="ORF">FUA24_18695</name>
</gene>
<comment type="cofactor">
    <cofactor evidence="10">
        <name>Zn(2+)</name>
        <dbReference type="ChEBI" id="CHEBI:29105"/>
    </cofactor>
    <text evidence="10">Binds 1 zinc ion per subunit.</text>
</comment>